<sequence>MQFAARHERSALRPGPGDIAPMRFVPGRIPCWLEDHRRRRQTQDGPAVRLQREGLKMRAVMIITVTFIAIYRRQSGPPGSEPVGAPHHSTGLEG</sequence>
<feature type="region of interest" description="Disordered" evidence="1">
    <location>
        <begin position="1"/>
        <end position="21"/>
    </location>
</feature>
<proteinExistence type="predicted"/>
<keyword evidence="3" id="KW-1185">Reference proteome</keyword>
<reference evidence="2" key="2">
    <citation type="submission" date="2020-09" db="EMBL/GenBank/DDBJ databases">
        <authorList>
            <person name="Sun Q."/>
            <person name="Zhou Y."/>
        </authorList>
    </citation>
    <scope>NUCLEOTIDE SEQUENCE</scope>
    <source>
        <strain evidence="2">CGMCC 4.7306</strain>
    </source>
</reference>
<feature type="region of interest" description="Disordered" evidence="1">
    <location>
        <begin position="74"/>
        <end position="94"/>
    </location>
</feature>
<evidence type="ECO:0000313" key="3">
    <source>
        <dbReference type="Proteomes" id="UP000613840"/>
    </source>
</evidence>
<evidence type="ECO:0000256" key="1">
    <source>
        <dbReference type="SAM" id="MobiDB-lite"/>
    </source>
</evidence>
<reference evidence="2" key="1">
    <citation type="journal article" date="2014" name="Int. J. Syst. Evol. Microbiol.">
        <title>Complete genome sequence of Corynebacterium casei LMG S-19264T (=DSM 44701T), isolated from a smear-ripened cheese.</title>
        <authorList>
            <consortium name="US DOE Joint Genome Institute (JGI-PGF)"/>
            <person name="Walter F."/>
            <person name="Albersmeier A."/>
            <person name="Kalinowski J."/>
            <person name="Ruckert C."/>
        </authorList>
    </citation>
    <scope>NUCLEOTIDE SEQUENCE</scope>
    <source>
        <strain evidence="2">CGMCC 4.7306</strain>
    </source>
</reference>
<evidence type="ECO:0000313" key="2">
    <source>
        <dbReference type="EMBL" id="GGL76924.1"/>
    </source>
</evidence>
<dbReference type="AlphaFoldDB" id="A0A917SEN2"/>
<dbReference type="Proteomes" id="UP000613840">
    <property type="component" value="Unassembled WGS sequence"/>
</dbReference>
<accession>A0A917SEN2</accession>
<name>A0A917SEN2_9ACTN</name>
<dbReference type="EMBL" id="BMMZ01000012">
    <property type="protein sequence ID" value="GGL76924.1"/>
    <property type="molecule type" value="Genomic_DNA"/>
</dbReference>
<protein>
    <submittedName>
        <fullName evidence="2">Uncharacterized protein</fullName>
    </submittedName>
</protein>
<feature type="compositionally biased region" description="Basic and acidic residues" evidence="1">
    <location>
        <begin position="1"/>
        <end position="11"/>
    </location>
</feature>
<organism evidence="2 3">
    <name type="scientific">Microlunatus endophyticus</name>
    <dbReference type="NCBI Taxonomy" id="1716077"/>
    <lineage>
        <taxon>Bacteria</taxon>
        <taxon>Bacillati</taxon>
        <taxon>Actinomycetota</taxon>
        <taxon>Actinomycetes</taxon>
        <taxon>Propionibacteriales</taxon>
        <taxon>Propionibacteriaceae</taxon>
        <taxon>Microlunatus</taxon>
    </lineage>
</organism>
<comment type="caution">
    <text evidence="2">The sequence shown here is derived from an EMBL/GenBank/DDBJ whole genome shotgun (WGS) entry which is preliminary data.</text>
</comment>
<gene>
    <name evidence="2" type="ORF">GCM10011575_38900</name>
</gene>